<accession>A0ABW8YXH3</accession>
<dbReference type="InterPro" id="IPR011644">
    <property type="entry name" value="Heme_NO-bd"/>
</dbReference>
<protein>
    <submittedName>
        <fullName evidence="2">Heme NO-binding domain-containing protein</fullName>
    </submittedName>
</protein>
<dbReference type="RefSeq" id="WP_408085279.1">
    <property type="nucleotide sequence ID" value="NZ_JBELPZ010000011.1"/>
</dbReference>
<evidence type="ECO:0000313" key="3">
    <source>
        <dbReference type="Proteomes" id="UP001629156"/>
    </source>
</evidence>
<gene>
    <name evidence="2" type="ORF">ABS766_11355</name>
</gene>
<name>A0ABW8YXH3_9FLAO</name>
<dbReference type="PANTHER" id="PTHR45655">
    <property type="entry name" value="GUANYLATE CYCLASE SOLUBLE SUBUNIT BETA-2"/>
    <property type="match status" value="1"/>
</dbReference>
<proteinExistence type="predicted"/>
<dbReference type="InterPro" id="IPR038158">
    <property type="entry name" value="H-NOX_domain_sf"/>
</dbReference>
<comment type="caution">
    <text evidence="2">The sequence shown here is derived from an EMBL/GenBank/DDBJ whole genome shotgun (WGS) entry which is preliminary data.</text>
</comment>
<evidence type="ECO:0000259" key="1">
    <source>
        <dbReference type="Pfam" id="PF07700"/>
    </source>
</evidence>
<sequence>MYGIIYKTIEQYVTERFSTDQWETIRKNIDIDTSLTDLPYNDALTYSFAITIAHETGMPVEEVLDAIGERIIETTTSNIKGFMDSRGNNFREYLINLPNFHNRMMLIYPELTPPEFRISNINDKSLYVHYVSKTKGLRSFVKGYLKGVAKFFNDPAIIETIPYQSESSPQEVFKISW</sequence>
<organism evidence="2 3">
    <name type="scientific">Flavobacterium rhizosphaerae</name>
    <dbReference type="NCBI Taxonomy" id="3163298"/>
    <lineage>
        <taxon>Bacteria</taxon>
        <taxon>Pseudomonadati</taxon>
        <taxon>Bacteroidota</taxon>
        <taxon>Flavobacteriia</taxon>
        <taxon>Flavobacteriales</taxon>
        <taxon>Flavobacteriaceae</taxon>
        <taxon>Flavobacterium</taxon>
    </lineage>
</organism>
<keyword evidence="3" id="KW-1185">Reference proteome</keyword>
<dbReference type="Gene3D" id="3.90.1520.10">
    <property type="entry name" value="H-NOX domain"/>
    <property type="match status" value="1"/>
</dbReference>
<dbReference type="Pfam" id="PF07700">
    <property type="entry name" value="HNOB"/>
    <property type="match status" value="1"/>
</dbReference>
<dbReference type="Proteomes" id="UP001629156">
    <property type="component" value="Unassembled WGS sequence"/>
</dbReference>
<evidence type="ECO:0000313" key="2">
    <source>
        <dbReference type="EMBL" id="MFL9845016.1"/>
    </source>
</evidence>
<dbReference type="SUPFAM" id="SSF111126">
    <property type="entry name" value="Ligand-binding domain in the NO signalling and Golgi transport"/>
    <property type="match status" value="1"/>
</dbReference>
<dbReference type="EMBL" id="JBELPZ010000011">
    <property type="protein sequence ID" value="MFL9845016.1"/>
    <property type="molecule type" value="Genomic_DNA"/>
</dbReference>
<dbReference type="InterPro" id="IPR024096">
    <property type="entry name" value="NO_sig/Golgi_transp_ligand-bd"/>
</dbReference>
<dbReference type="PANTHER" id="PTHR45655:SF13">
    <property type="entry name" value="SOLUBLE GUANYLATE CYCLASE GCY-32-RELATED"/>
    <property type="match status" value="1"/>
</dbReference>
<reference evidence="2 3" key="1">
    <citation type="submission" date="2024-06" db="EMBL/GenBank/DDBJ databases">
        <authorList>
            <person name="Kaempfer P."/>
            <person name="Viver T."/>
        </authorList>
    </citation>
    <scope>NUCLEOTIDE SEQUENCE [LARGE SCALE GENOMIC DNA]</scope>
    <source>
        <strain evidence="2 3">ST-119</strain>
    </source>
</reference>
<feature type="domain" description="Heme NO-binding" evidence="1">
    <location>
        <begin position="2"/>
        <end position="158"/>
    </location>
</feature>